<dbReference type="Proteomes" id="UP000276215">
    <property type="component" value="Unassembled WGS sequence"/>
</dbReference>
<evidence type="ECO:0000313" key="1">
    <source>
        <dbReference type="EMBL" id="RPB02001.1"/>
    </source>
</evidence>
<accession>A0A3N4K639</accession>
<dbReference type="AlphaFoldDB" id="A0A3N4K639"/>
<sequence length="58" mass="6546">MFTPELWADATQCTRISWLPSTARSNKWWLIYSQNQQSGLTVLFALALKQGGLPCEST</sequence>
<dbReference type="EMBL" id="ML120351">
    <property type="protein sequence ID" value="RPB06006.1"/>
    <property type="molecule type" value="Genomic_DNA"/>
</dbReference>
<evidence type="ECO:0000313" key="2">
    <source>
        <dbReference type="EMBL" id="RPB06006.1"/>
    </source>
</evidence>
<protein>
    <submittedName>
        <fullName evidence="2">Uncharacterized protein</fullName>
    </submittedName>
</protein>
<reference evidence="2 3" key="1">
    <citation type="journal article" date="2018" name="Nat. Ecol. Evol.">
        <title>Pezizomycetes genomes reveal the molecular basis of ectomycorrhizal truffle lifestyle.</title>
        <authorList>
            <person name="Murat C."/>
            <person name="Payen T."/>
            <person name="Noel B."/>
            <person name="Kuo A."/>
            <person name="Morin E."/>
            <person name="Chen J."/>
            <person name="Kohler A."/>
            <person name="Krizsan K."/>
            <person name="Balestrini R."/>
            <person name="Da Silva C."/>
            <person name="Montanini B."/>
            <person name="Hainaut M."/>
            <person name="Levati E."/>
            <person name="Barry K.W."/>
            <person name="Belfiori B."/>
            <person name="Cichocki N."/>
            <person name="Clum A."/>
            <person name="Dockter R.B."/>
            <person name="Fauchery L."/>
            <person name="Guy J."/>
            <person name="Iotti M."/>
            <person name="Le Tacon F."/>
            <person name="Lindquist E.A."/>
            <person name="Lipzen A."/>
            <person name="Malagnac F."/>
            <person name="Mello A."/>
            <person name="Molinier V."/>
            <person name="Miyauchi S."/>
            <person name="Poulain J."/>
            <person name="Riccioni C."/>
            <person name="Rubini A."/>
            <person name="Sitrit Y."/>
            <person name="Splivallo R."/>
            <person name="Traeger S."/>
            <person name="Wang M."/>
            <person name="Zifcakova L."/>
            <person name="Wipf D."/>
            <person name="Zambonelli A."/>
            <person name="Paolocci F."/>
            <person name="Nowrousian M."/>
            <person name="Ottonello S."/>
            <person name="Baldrian P."/>
            <person name="Spatafora J.W."/>
            <person name="Henrissat B."/>
            <person name="Nagy L.G."/>
            <person name="Aury J.M."/>
            <person name="Wincker P."/>
            <person name="Grigoriev I.V."/>
            <person name="Bonfante P."/>
            <person name="Martin F.M."/>
        </authorList>
    </citation>
    <scope>NUCLEOTIDE SEQUENCE [LARGE SCALE GENOMIC DNA]</scope>
    <source>
        <strain evidence="2 3">120613-1</strain>
    </source>
</reference>
<keyword evidence="3" id="KW-1185">Reference proteome</keyword>
<proteinExistence type="predicted"/>
<evidence type="ECO:0000313" key="3">
    <source>
        <dbReference type="Proteomes" id="UP000276215"/>
    </source>
</evidence>
<dbReference type="EMBL" id="ML120370">
    <property type="protein sequence ID" value="RPB02001.1"/>
    <property type="molecule type" value="Genomic_DNA"/>
</dbReference>
<organism evidence="2 3">
    <name type="scientific">Choiromyces venosus 120613-1</name>
    <dbReference type="NCBI Taxonomy" id="1336337"/>
    <lineage>
        <taxon>Eukaryota</taxon>
        <taxon>Fungi</taxon>
        <taxon>Dikarya</taxon>
        <taxon>Ascomycota</taxon>
        <taxon>Pezizomycotina</taxon>
        <taxon>Pezizomycetes</taxon>
        <taxon>Pezizales</taxon>
        <taxon>Tuberaceae</taxon>
        <taxon>Choiromyces</taxon>
    </lineage>
</organism>
<gene>
    <name evidence="2" type="ORF">L873DRAFT_1796908</name>
    <name evidence="1" type="ORF">L873DRAFT_1802856</name>
</gene>
<name>A0A3N4K639_9PEZI</name>